<reference evidence="2 3" key="1">
    <citation type="submission" date="2023-06" db="EMBL/GenBank/DDBJ databases">
        <title>Complete Genome Sequence of Flavobacterium keumense K3R-10.</title>
        <authorList>
            <person name="Jeong H."/>
            <person name="Jhang S.Y."/>
            <person name="Kim J.N."/>
        </authorList>
    </citation>
    <scope>NUCLEOTIDE SEQUENCE [LARGE SCALE GENOMIC DNA]</scope>
    <source>
        <strain evidence="2 3">K3R-10</strain>
    </source>
</reference>
<keyword evidence="1" id="KW-1133">Transmembrane helix</keyword>
<name>A0ABY8N6U3_9FLAO</name>
<keyword evidence="3" id="KW-1185">Reference proteome</keyword>
<keyword evidence="1" id="KW-0472">Membrane</keyword>
<dbReference type="Proteomes" id="UP001232117">
    <property type="component" value="Chromosome"/>
</dbReference>
<protein>
    <submittedName>
        <fullName evidence="2">DUF4956 domain-containing protein</fullName>
    </submittedName>
</protein>
<accession>A0ABY8N6U3</accession>
<feature type="transmembrane region" description="Helical" evidence="1">
    <location>
        <begin position="64"/>
        <end position="79"/>
    </location>
</feature>
<gene>
    <name evidence="2" type="ORF">MG292_02285</name>
</gene>
<evidence type="ECO:0000256" key="1">
    <source>
        <dbReference type="SAM" id="Phobius"/>
    </source>
</evidence>
<evidence type="ECO:0000313" key="3">
    <source>
        <dbReference type="Proteomes" id="UP001232117"/>
    </source>
</evidence>
<dbReference type="EMBL" id="CP092332">
    <property type="protein sequence ID" value="WGK95076.1"/>
    <property type="molecule type" value="Genomic_DNA"/>
</dbReference>
<sequence length="194" mass="22256">MDNALITIIFNSLGLRYLLNLISVFIVFRFIYFKNYKNTDLFLTFFGFNSIIFFISFMLNKVEISTGAGFGLFAVFSVLRYRTEGIGVKDMTYLFLSISIGLLTAIGPSDGIEISLFCFLIILLTLIIENSILGKKEASKIIVYDSLDFINESQKQELVDELKRKTGIEIHRISVDNIDYLKDSCTITIYYYEK</sequence>
<feature type="transmembrane region" description="Helical" evidence="1">
    <location>
        <begin position="114"/>
        <end position="133"/>
    </location>
</feature>
<dbReference type="Pfam" id="PF16316">
    <property type="entry name" value="DUF4956"/>
    <property type="match status" value="1"/>
</dbReference>
<feature type="transmembrane region" description="Helical" evidence="1">
    <location>
        <begin position="91"/>
        <end position="108"/>
    </location>
</feature>
<dbReference type="InterPro" id="IPR032531">
    <property type="entry name" value="DUF4956"/>
</dbReference>
<feature type="transmembrane region" description="Helical" evidence="1">
    <location>
        <begin position="40"/>
        <end position="58"/>
    </location>
</feature>
<dbReference type="RefSeq" id="WP_264534310.1">
    <property type="nucleotide sequence ID" value="NZ_CP092332.1"/>
</dbReference>
<evidence type="ECO:0000313" key="2">
    <source>
        <dbReference type="EMBL" id="WGK95076.1"/>
    </source>
</evidence>
<keyword evidence="1" id="KW-0812">Transmembrane</keyword>
<feature type="transmembrane region" description="Helical" evidence="1">
    <location>
        <begin position="6"/>
        <end position="28"/>
    </location>
</feature>
<organism evidence="2 3">
    <name type="scientific">Flavobacterium keumense</name>
    <dbReference type="NCBI Taxonomy" id="1306518"/>
    <lineage>
        <taxon>Bacteria</taxon>
        <taxon>Pseudomonadati</taxon>
        <taxon>Bacteroidota</taxon>
        <taxon>Flavobacteriia</taxon>
        <taxon>Flavobacteriales</taxon>
        <taxon>Flavobacteriaceae</taxon>
        <taxon>Flavobacterium</taxon>
    </lineage>
</organism>
<proteinExistence type="predicted"/>